<proteinExistence type="predicted"/>
<reference evidence="2 3" key="1">
    <citation type="submission" date="2015-03" db="EMBL/GenBank/DDBJ databases">
        <authorList>
            <consortium name="Pathogen Informatics"/>
        </authorList>
    </citation>
    <scope>NUCLEOTIDE SEQUENCE [LARGE SCALE GENOMIC DNA]</scope>
    <source>
        <strain evidence="2 3">G09801536</strain>
    </source>
</reference>
<keyword evidence="2" id="KW-0031">Aminopeptidase</keyword>
<protein>
    <submittedName>
        <fullName evidence="2">Aminopeptidase N</fullName>
        <ecNumber evidence="2">3.4.11.2</ecNumber>
    </submittedName>
</protein>
<keyword evidence="2" id="KW-0378">Hydrolase</keyword>
<dbReference type="AlphaFoldDB" id="A0A655IJL9"/>
<accession>A0A655IJL9</accession>
<keyword evidence="2" id="KW-0645">Protease</keyword>
<name>A0A655IJL9_MYCTX</name>
<dbReference type="InterPro" id="IPR024571">
    <property type="entry name" value="ERAP1-like_C_dom"/>
</dbReference>
<sequence>MQRDPTAAGKRHAAQARAARPQFVVKDEAFTTVVEDDTLANATGRAMIAGIAAPGQGELLKPFARRYFQAIPGVWARRSGEVAQSVVIGLYPHWDISEQGITAAEEFLSDPEVPPALRRLVLEGQAAVQRSLRARNFDADG</sequence>
<dbReference type="Proteomes" id="UP000045842">
    <property type="component" value="Unassembled WGS sequence"/>
</dbReference>
<evidence type="ECO:0000313" key="3">
    <source>
        <dbReference type="Proteomes" id="UP000045842"/>
    </source>
</evidence>
<dbReference type="EC" id="3.4.11.2" evidence="2"/>
<organism evidence="2 3">
    <name type="scientific">Mycobacterium tuberculosis</name>
    <dbReference type="NCBI Taxonomy" id="1773"/>
    <lineage>
        <taxon>Bacteria</taxon>
        <taxon>Bacillati</taxon>
        <taxon>Actinomycetota</taxon>
        <taxon>Actinomycetes</taxon>
        <taxon>Mycobacteriales</taxon>
        <taxon>Mycobacteriaceae</taxon>
        <taxon>Mycobacterium</taxon>
        <taxon>Mycobacterium tuberculosis complex</taxon>
    </lineage>
</organism>
<feature type="domain" description="ERAP1-like C-terminal" evidence="1">
    <location>
        <begin position="3"/>
        <end position="130"/>
    </location>
</feature>
<dbReference type="EMBL" id="CSAD01000428">
    <property type="protein sequence ID" value="COV96917.1"/>
    <property type="molecule type" value="Genomic_DNA"/>
</dbReference>
<gene>
    <name evidence="2" type="primary">pepN</name>
    <name evidence="2" type="ORF">ERS007679_02809</name>
</gene>
<dbReference type="GO" id="GO:0016285">
    <property type="term" value="F:alanyl aminopeptidase activity"/>
    <property type="evidence" value="ECO:0007669"/>
    <property type="project" value="UniProtKB-EC"/>
</dbReference>
<dbReference type="Pfam" id="PF11838">
    <property type="entry name" value="ERAP1_C"/>
    <property type="match status" value="1"/>
</dbReference>
<evidence type="ECO:0000313" key="2">
    <source>
        <dbReference type="EMBL" id="COV96917.1"/>
    </source>
</evidence>
<evidence type="ECO:0000259" key="1">
    <source>
        <dbReference type="Pfam" id="PF11838"/>
    </source>
</evidence>